<dbReference type="SMART" id="SM00014">
    <property type="entry name" value="acidPPc"/>
    <property type="match status" value="1"/>
</dbReference>
<dbReference type="Proteomes" id="UP000515163">
    <property type="component" value="Unplaced"/>
</dbReference>
<dbReference type="Pfam" id="PF01569">
    <property type="entry name" value="PAP2"/>
    <property type="match status" value="1"/>
</dbReference>
<dbReference type="OrthoDB" id="10266771at2759"/>
<dbReference type="InterPro" id="IPR000326">
    <property type="entry name" value="PAP2/HPO"/>
</dbReference>
<keyword evidence="2" id="KW-1133">Transmembrane helix</keyword>
<keyword evidence="2" id="KW-0472">Membrane</keyword>
<dbReference type="InterPro" id="IPR036938">
    <property type="entry name" value="PAP2/HPO_sf"/>
</dbReference>
<protein>
    <submittedName>
        <fullName evidence="5">Phospholipid phosphatase 6-like</fullName>
    </submittedName>
</protein>
<keyword evidence="4" id="KW-1185">Reference proteome</keyword>
<dbReference type="PANTHER" id="PTHR14969:SF13">
    <property type="entry name" value="AT30094P"/>
    <property type="match status" value="1"/>
</dbReference>
<dbReference type="GeneID" id="116293800"/>
<keyword evidence="2" id="KW-0812">Transmembrane</keyword>
<proteinExistence type="predicted"/>
<evidence type="ECO:0000313" key="4">
    <source>
        <dbReference type="Proteomes" id="UP000515163"/>
    </source>
</evidence>
<feature type="transmembrane region" description="Helical" evidence="2">
    <location>
        <begin position="154"/>
        <end position="174"/>
    </location>
</feature>
<evidence type="ECO:0000313" key="5">
    <source>
        <dbReference type="RefSeq" id="XP_031557140.1"/>
    </source>
</evidence>
<organism evidence="4 5">
    <name type="scientific">Actinia tenebrosa</name>
    <name type="common">Australian red waratah sea anemone</name>
    <dbReference type="NCBI Taxonomy" id="6105"/>
    <lineage>
        <taxon>Eukaryota</taxon>
        <taxon>Metazoa</taxon>
        <taxon>Cnidaria</taxon>
        <taxon>Anthozoa</taxon>
        <taxon>Hexacorallia</taxon>
        <taxon>Actiniaria</taxon>
        <taxon>Actiniidae</taxon>
        <taxon>Actinia</taxon>
    </lineage>
</organism>
<feature type="region of interest" description="Disordered" evidence="1">
    <location>
        <begin position="17"/>
        <end position="39"/>
    </location>
</feature>
<dbReference type="KEGG" id="aten:116293800"/>
<gene>
    <name evidence="5" type="primary">LOC116293800</name>
</gene>
<feature type="transmembrane region" description="Helical" evidence="2">
    <location>
        <begin position="194"/>
        <end position="215"/>
    </location>
</feature>
<accession>A0A6P8HWV0</accession>
<evidence type="ECO:0000256" key="2">
    <source>
        <dbReference type="SAM" id="Phobius"/>
    </source>
</evidence>
<name>A0A6P8HWV0_ACTTE</name>
<sequence length="233" mass="26423">MATKQVGSSGEEIFLNHRKTSRTKHNPDQDISSENPRNQGSFIDTLHRLDIELSRRLSFCAAKDSGWRPVLIALEISGHGVPWIIATLLAIYFFRNEKQQFALNFLLALLLDLVIVGLTKVIFQRQRPVYNEKDMFATVSVDNFSFPSGHSTRAAMVAALFNLIISSSCLRLVINLWACSVAISRVVLGRHHVFDVVFGAIIGLGQYWLMVNIWLSMEFSHRFLMLVPYVDLK</sequence>
<feature type="transmembrane region" description="Helical" evidence="2">
    <location>
        <begin position="71"/>
        <end position="95"/>
    </location>
</feature>
<feature type="domain" description="Phosphatidic acid phosphatase type 2/haloperoxidase" evidence="3">
    <location>
        <begin position="101"/>
        <end position="211"/>
    </location>
</feature>
<evidence type="ECO:0000259" key="3">
    <source>
        <dbReference type="SMART" id="SM00014"/>
    </source>
</evidence>
<evidence type="ECO:0000256" key="1">
    <source>
        <dbReference type="SAM" id="MobiDB-lite"/>
    </source>
</evidence>
<dbReference type="SUPFAM" id="SSF48317">
    <property type="entry name" value="Acid phosphatase/Vanadium-dependent haloperoxidase"/>
    <property type="match status" value="1"/>
</dbReference>
<dbReference type="AlphaFoldDB" id="A0A6P8HWV0"/>
<dbReference type="RefSeq" id="XP_031557140.1">
    <property type="nucleotide sequence ID" value="XM_031701280.1"/>
</dbReference>
<dbReference type="InParanoid" id="A0A6P8HWV0"/>
<dbReference type="Gene3D" id="1.20.144.10">
    <property type="entry name" value="Phosphatidic acid phosphatase type 2/haloperoxidase"/>
    <property type="match status" value="2"/>
</dbReference>
<reference evidence="5" key="1">
    <citation type="submission" date="2025-08" db="UniProtKB">
        <authorList>
            <consortium name="RefSeq"/>
        </authorList>
    </citation>
    <scope>IDENTIFICATION</scope>
    <source>
        <tissue evidence="5">Tentacle</tissue>
    </source>
</reference>
<feature type="transmembrane region" description="Helical" evidence="2">
    <location>
        <begin position="101"/>
        <end position="123"/>
    </location>
</feature>
<dbReference type="FunCoup" id="A0A6P8HWV0">
    <property type="interactions" value="659"/>
</dbReference>
<dbReference type="GO" id="GO:0042392">
    <property type="term" value="F:sphingosine-1-phosphate phosphatase activity"/>
    <property type="evidence" value="ECO:0007669"/>
    <property type="project" value="TreeGrafter"/>
</dbReference>
<dbReference type="PANTHER" id="PTHR14969">
    <property type="entry name" value="SPHINGOSINE-1-PHOSPHATE PHOSPHOHYDROLASE"/>
    <property type="match status" value="1"/>
</dbReference>
<feature type="compositionally biased region" description="Polar residues" evidence="1">
    <location>
        <begin position="29"/>
        <end position="39"/>
    </location>
</feature>